<evidence type="ECO:0000259" key="2">
    <source>
        <dbReference type="PROSITE" id="PS50206"/>
    </source>
</evidence>
<dbReference type="PANTHER" id="PTHR43031:SF18">
    <property type="entry name" value="RHODANESE-RELATED SULFURTRANSFERASES"/>
    <property type="match status" value="1"/>
</dbReference>
<dbReference type="InterPro" id="IPR001763">
    <property type="entry name" value="Rhodanese-like_dom"/>
</dbReference>
<name>W9VLY9_9GAMM</name>
<feature type="domain" description="Rhodanese" evidence="2">
    <location>
        <begin position="50"/>
        <end position="140"/>
    </location>
</feature>
<sequence length="143" mass="15686">MALMQQLLEFIGNHWFLFLALIVILGLLIHNLIVGSKGTVGPLQATELMNHREAVVIDVRPAADFAKGHIIDAINIPMNGFKNQMATLTKYKGRPIVVNCRSGAQSSVACGQLRKAGFEEVYNLQGGIMAWETASLPLSKKKR</sequence>
<dbReference type="Proteomes" id="UP000019460">
    <property type="component" value="Unassembled WGS sequence"/>
</dbReference>
<comment type="caution">
    <text evidence="3">The sequence shown here is derived from an EMBL/GenBank/DDBJ whole genome shotgun (WGS) entry which is preliminary data.</text>
</comment>
<dbReference type="SMART" id="SM00450">
    <property type="entry name" value="RHOD"/>
    <property type="match status" value="1"/>
</dbReference>
<dbReference type="CDD" id="cd00158">
    <property type="entry name" value="RHOD"/>
    <property type="match status" value="1"/>
</dbReference>
<dbReference type="PANTHER" id="PTHR43031">
    <property type="entry name" value="FAD-DEPENDENT OXIDOREDUCTASE"/>
    <property type="match status" value="1"/>
</dbReference>
<dbReference type="eggNOG" id="COG0607">
    <property type="taxonomic scope" value="Bacteria"/>
</dbReference>
<dbReference type="PROSITE" id="PS50206">
    <property type="entry name" value="RHODANESE_3"/>
    <property type="match status" value="1"/>
</dbReference>
<gene>
    <name evidence="3" type="ORF">D779_0874</name>
</gene>
<dbReference type="Gene3D" id="3.40.250.10">
    <property type="entry name" value="Rhodanese-like domain"/>
    <property type="match status" value="1"/>
</dbReference>
<feature type="transmembrane region" description="Helical" evidence="1">
    <location>
        <begin position="15"/>
        <end position="34"/>
    </location>
</feature>
<keyword evidence="1" id="KW-0812">Transmembrane</keyword>
<dbReference type="STRING" id="1249627.D779_0874"/>
<dbReference type="SUPFAM" id="SSF52821">
    <property type="entry name" value="Rhodanese/Cell cycle control phosphatase"/>
    <property type="match status" value="1"/>
</dbReference>
<evidence type="ECO:0000313" key="4">
    <source>
        <dbReference type="Proteomes" id="UP000019460"/>
    </source>
</evidence>
<dbReference type="Pfam" id="PF00581">
    <property type="entry name" value="Rhodanese"/>
    <property type="match status" value="1"/>
</dbReference>
<keyword evidence="1" id="KW-1133">Transmembrane helix</keyword>
<dbReference type="InterPro" id="IPR050229">
    <property type="entry name" value="GlpE_sulfurtransferase"/>
</dbReference>
<evidence type="ECO:0000256" key="1">
    <source>
        <dbReference type="SAM" id="Phobius"/>
    </source>
</evidence>
<keyword evidence="4" id="KW-1185">Reference proteome</keyword>
<dbReference type="RefSeq" id="WP_198295642.1">
    <property type="nucleotide sequence ID" value="NZ_AONC01000002.1"/>
</dbReference>
<organism evidence="3 4">
    <name type="scientific">Imhoffiella purpurea</name>
    <dbReference type="NCBI Taxonomy" id="1249627"/>
    <lineage>
        <taxon>Bacteria</taxon>
        <taxon>Pseudomonadati</taxon>
        <taxon>Pseudomonadota</taxon>
        <taxon>Gammaproteobacteria</taxon>
        <taxon>Chromatiales</taxon>
        <taxon>Chromatiaceae</taxon>
        <taxon>Imhoffiella</taxon>
    </lineage>
</organism>
<evidence type="ECO:0000313" key="3">
    <source>
        <dbReference type="EMBL" id="EXJ17122.1"/>
    </source>
</evidence>
<proteinExistence type="predicted"/>
<reference evidence="3 4" key="1">
    <citation type="submission" date="2012-11" db="EMBL/GenBank/DDBJ databases">
        <title>Genome assembly of Thiorhodococcus sp. AK35.</title>
        <authorList>
            <person name="Nupur N."/>
            <person name="Khatri I."/>
            <person name="Subramanian S."/>
            <person name="Pinnaka A."/>
        </authorList>
    </citation>
    <scope>NUCLEOTIDE SEQUENCE [LARGE SCALE GENOMIC DNA]</scope>
    <source>
        <strain evidence="3 4">AK35</strain>
    </source>
</reference>
<accession>W9VLY9</accession>
<protein>
    <submittedName>
        <fullName evidence="3">Rhodanese-like domain protein</fullName>
    </submittedName>
</protein>
<dbReference type="EMBL" id="AONC01000002">
    <property type="protein sequence ID" value="EXJ17122.1"/>
    <property type="molecule type" value="Genomic_DNA"/>
</dbReference>
<keyword evidence="1" id="KW-0472">Membrane</keyword>
<dbReference type="AlphaFoldDB" id="W9VLY9"/>
<dbReference type="InterPro" id="IPR036873">
    <property type="entry name" value="Rhodanese-like_dom_sf"/>
</dbReference>